<dbReference type="EMBL" id="KN834918">
    <property type="protein sequence ID" value="KIK50214.1"/>
    <property type="molecule type" value="Genomic_DNA"/>
</dbReference>
<dbReference type="Proteomes" id="UP000053593">
    <property type="component" value="Unassembled WGS sequence"/>
</dbReference>
<evidence type="ECO:0000313" key="2">
    <source>
        <dbReference type="Proteomes" id="UP000053593"/>
    </source>
</evidence>
<evidence type="ECO:0000313" key="1">
    <source>
        <dbReference type="EMBL" id="KIK50214.1"/>
    </source>
</evidence>
<reference evidence="1 2" key="1">
    <citation type="submission" date="2014-04" db="EMBL/GenBank/DDBJ databases">
        <title>Evolutionary Origins and Diversification of the Mycorrhizal Mutualists.</title>
        <authorList>
            <consortium name="DOE Joint Genome Institute"/>
            <consortium name="Mycorrhizal Genomics Consortium"/>
            <person name="Kohler A."/>
            <person name="Kuo A."/>
            <person name="Nagy L.G."/>
            <person name="Floudas D."/>
            <person name="Copeland A."/>
            <person name="Barry K.W."/>
            <person name="Cichocki N."/>
            <person name="Veneault-Fourrey C."/>
            <person name="LaButti K."/>
            <person name="Lindquist E.A."/>
            <person name="Lipzen A."/>
            <person name="Lundell T."/>
            <person name="Morin E."/>
            <person name="Murat C."/>
            <person name="Riley R."/>
            <person name="Ohm R."/>
            <person name="Sun H."/>
            <person name="Tunlid A."/>
            <person name="Henrissat B."/>
            <person name="Grigoriev I.V."/>
            <person name="Hibbett D.S."/>
            <person name="Martin F."/>
        </authorList>
    </citation>
    <scope>NUCLEOTIDE SEQUENCE [LARGE SCALE GENOMIC DNA]</scope>
    <source>
        <strain evidence="1 2">FD-317 M1</strain>
    </source>
</reference>
<dbReference type="OrthoDB" id="3262817at2759"/>
<proteinExistence type="predicted"/>
<dbReference type="HOGENOM" id="CLU_1156503_0_0_1"/>
<keyword evidence="2" id="KW-1185">Reference proteome</keyword>
<name>A0A0D0BL75_9AGAR</name>
<gene>
    <name evidence="1" type="ORF">GYMLUDRAFT_65374</name>
</gene>
<sequence>MRIQVADNGSKHEVPCIAFKMGKKRKLMATPTDYSFLKDLVRVVKREFNLPETSTPIFQSYLLVEGQLNFFEIEDSAYLAIAQYINEIEVFVDRGDSYGARNKAVRFASHVKSIVDERDKEEDVLTTGKCRECLSYNGSETARTASKCGSEEVLITVKEKIKFSQDTDLLEIHDIAAEDPARAKLQQEIEIVDEFDGRPTRVFFHCMNLNILDESGIKLGSKIPVLFDRRTLVCAERGDD</sequence>
<dbReference type="AlphaFoldDB" id="A0A0D0BL75"/>
<accession>A0A0D0BL75</accession>
<protein>
    <submittedName>
        <fullName evidence="1">Uncharacterized protein</fullName>
    </submittedName>
</protein>
<organism evidence="1 2">
    <name type="scientific">Collybiopsis luxurians FD-317 M1</name>
    <dbReference type="NCBI Taxonomy" id="944289"/>
    <lineage>
        <taxon>Eukaryota</taxon>
        <taxon>Fungi</taxon>
        <taxon>Dikarya</taxon>
        <taxon>Basidiomycota</taxon>
        <taxon>Agaricomycotina</taxon>
        <taxon>Agaricomycetes</taxon>
        <taxon>Agaricomycetidae</taxon>
        <taxon>Agaricales</taxon>
        <taxon>Marasmiineae</taxon>
        <taxon>Omphalotaceae</taxon>
        <taxon>Collybiopsis</taxon>
        <taxon>Collybiopsis luxurians</taxon>
    </lineage>
</organism>